<dbReference type="VEuPathDB" id="GiardiaDB:GL50803_0013999"/>
<reference evidence="3" key="1">
    <citation type="submission" date="2012-02" db="EMBL/GenBank/DDBJ databases">
        <title>Genome sequencing of Giardia lamblia Genotypes A2 and B isolates (DH and GS) and comparative analysis with the genomes of Genotypes A1 and E (WB and Pig).</title>
        <authorList>
            <person name="Adam R."/>
            <person name="Dahlstrom E."/>
            <person name="Martens C."/>
            <person name="Bruno D."/>
            <person name="Barbian K."/>
            <person name="Porcella S.F."/>
            <person name="Nash T."/>
        </authorList>
    </citation>
    <scope>NUCLEOTIDE SEQUENCE</scope>
    <source>
        <strain evidence="3">DH</strain>
    </source>
</reference>
<dbReference type="EMBL" id="AHGT01000050">
    <property type="protein sequence ID" value="ESU36316.1"/>
    <property type="molecule type" value="Genomic_DNA"/>
</dbReference>
<evidence type="ECO:0000313" key="2">
    <source>
        <dbReference type="EMBL" id="ESU36316.1"/>
    </source>
</evidence>
<dbReference type="VEuPathDB" id="GiardiaDB:DHA2_152606"/>
<feature type="compositionally biased region" description="Low complexity" evidence="1">
    <location>
        <begin position="133"/>
        <end position="151"/>
    </location>
</feature>
<protein>
    <submittedName>
        <fullName evidence="2">Uncharacterized protein</fullName>
    </submittedName>
</protein>
<sequence length="650" mass="72288">MLCMPDPRPRDERLRTCTRRLRDATILDVKPYLAAPTHESPPPQADQLSAVAEFQTRLLQDDFLAQLSDDVLKSFSISELRSKRRAESLASQVYRIQQRILDDSDHSDPLDRGCTGGQMSPLTSSRHQRESQKSSCSKSSASPEASASSHSNTNPIFAGEFDNRLKQLQMEQSQRQRTQGTRLVRPSSANATKCNTLADLAATSSTTETASLCATLRDTKTDLDLHGMLENLYKDRDILRRTIAKASNEVDSRNQLLKTQLKDNEKLIQACLMALQQRSHELKDGHLSADQYLKSYLLGSYDKLTPLPTKCSAPKVTAGIRPSTASVSHRGERLVPEYVVSAIRDPIAAPTSSSCAPNDLYNQTSSALFPILAQSRLRQSMHQDQKPFGEGCAYLPSKDTVVPEKGQDPTNTYNNQVEDGASVCAPMFSNCTAPSIKHTNAMQLHTLMFSPHAMKAFITGTNVIKLVCPDALALGQSSCRYIGNIVEPLLLIGNTVINVSSIHTLRERLAKCFFYEPDGLLISPMERNFVWATLCFVLYKHPDAIFIPRSGNLLQTAQFILPFDVALKPTHVLLEVSIIAPSLPLKSYAIANVAVPYFNDRPALPRATRIEAISKYQRRIYFSIDRMRFVLNKAARVVATYLRKTTDVLE</sequence>
<dbReference type="Proteomes" id="UP000018320">
    <property type="component" value="Unassembled WGS sequence"/>
</dbReference>
<dbReference type="VEuPathDB" id="GiardiaDB:QR46_2506"/>
<feature type="region of interest" description="Disordered" evidence="1">
    <location>
        <begin position="100"/>
        <end position="157"/>
    </location>
</feature>
<dbReference type="VEuPathDB" id="GiardiaDB:GL50581_2471"/>
<comment type="caution">
    <text evidence="2">The sequence shown here is derived from an EMBL/GenBank/DDBJ whole genome shotgun (WGS) entry which is preliminary data.</text>
</comment>
<reference evidence="2 3" key="2">
    <citation type="journal article" date="2013" name="Genome Biol. Evol.">
        <title>Genome sequencing of Giardia lamblia genotypes A2 and B isolates (DH and GS) and comparative analysis with the genomes of genotypes A1 and E (WB and Pig).</title>
        <authorList>
            <person name="Adam R.D."/>
            <person name="Dahlstrom E.W."/>
            <person name="Martens C.A."/>
            <person name="Bruno D.P."/>
            <person name="Barbian K.D."/>
            <person name="Ricklefs S.M."/>
            <person name="Hernandez M.M."/>
            <person name="Narla N.P."/>
            <person name="Patel R.B."/>
            <person name="Porcella S.F."/>
            <person name="Nash T.E."/>
        </authorList>
    </citation>
    <scope>NUCLEOTIDE SEQUENCE [LARGE SCALE GENOMIC DNA]</scope>
    <source>
        <strain evidence="2 3">DH</strain>
    </source>
</reference>
<name>V6TBR8_GIAIN</name>
<organism evidence="2 3">
    <name type="scientific">Giardia intestinalis</name>
    <name type="common">Giardia lamblia</name>
    <dbReference type="NCBI Taxonomy" id="5741"/>
    <lineage>
        <taxon>Eukaryota</taxon>
        <taxon>Metamonada</taxon>
        <taxon>Diplomonadida</taxon>
        <taxon>Hexamitidae</taxon>
        <taxon>Giardiinae</taxon>
        <taxon>Giardia</taxon>
    </lineage>
</organism>
<dbReference type="AlphaFoldDB" id="V6TBR8"/>
<gene>
    <name evidence="2" type="ORF">DHA2_152606</name>
</gene>
<accession>V6TBR8</accession>
<proteinExistence type="predicted"/>
<evidence type="ECO:0000313" key="3">
    <source>
        <dbReference type="Proteomes" id="UP000018320"/>
    </source>
</evidence>
<evidence type="ECO:0000256" key="1">
    <source>
        <dbReference type="SAM" id="MobiDB-lite"/>
    </source>
</evidence>
<feature type="compositionally biased region" description="Basic and acidic residues" evidence="1">
    <location>
        <begin position="100"/>
        <end position="111"/>
    </location>
</feature>